<organism evidence="4 5">
    <name type="scientific">Chryseobacterium zhengzhouense</name>
    <dbReference type="NCBI Taxonomy" id="1636086"/>
    <lineage>
        <taxon>Bacteria</taxon>
        <taxon>Pseudomonadati</taxon>
        <taxon>Bacteroidota</taxon>
        <taxon>Flavobacteriia</taxon>
        <taxon>Flavobacteriales</taxon>
        <taxon>Weeksellaceae</taxon>
        <taxon>Chryseobacterium group</taxon>
        <taxon>Chryseobacterium</taxon>
    </lineage>
</organism>
<dbReference type="Pfam" id="PF18962">
    <property type="entry name" value="Por_Secre_tail"/>
    <property type="match status" value="1"/>
</dbReference>
<evidence type="ECO:0000256" key="1">
    <source>
        <dbReference type="ARBA" id="ARBA00022729"/>
    </source>
</evidence>
<dbReference type="Proteomes" id="UP001596550">
    <property type="component" value="Unassembled WGS sequence"/>
</dbReference>
<feature type="domain" description="Secretion system C-terminal sorting" evidence="3">
    <location>
        <begin position="208"/>
        <end position="273"/>
    </location>
</feature>
<name>A0ABW2LXQ4_9FLAO</name>
<accession>A0ABW2LXQ4</accession>
<dbReference type="NCBIfam" id="NF038128">
    <property type="entry name" value="choice_anch_J"/>
    <property type="match status" value="1"/>
</dbReference>
<evidence type="ECO:0000259" key="3">
    <source>
        <dbReference type="Pfam" id="PF18962"/>
    </source>
</evidence>
<comment type="caution">
    <text evidence="4">The sequence shown here is derived from an EMBL/GenBank/DDBJ whole genome shotgun (WGS) entry which is preliminary data.</text>
</comment>
<gene>
    <name evidence="4" type="ORF">ACFQO9_07280</name>
</gene>
<reference evidence="5" key="1">
    <citation type="journal article" date="2019" name="Int. J. Syst. Evol. Microbiol.">
        <title>The Global Catalogue of Microorganisms (GCM) 10K type strain sequencing project: providing services to taxonomists for standard genome sequencing and annotation.</title>
        <authorList>
            <consortium name="The Broad Institute Genomics Platform"/>
            <consortium name="The Broad Institute Genome Sequencing Center for Infectious Disease"/>
            <person name="Wu L."/>
            <person name="Ma J."/>
        </authorList>
    </citation>
    <scope>NUCLEOTIDE SEQUENCE [LARGE SCALE GENOMIC DNA]</scope>
    <source>
        <strain evidence="5">CCUG 54781</strain>
    </source>
</reference>
<dbReference type="RefSeq" id="WP_378176038.1">
    <property type="nucleotide sequence ID" value="NZ_JBHTCR010000003.1"/>
</dbReference>
<proteinExistence type="predicted"/>
<protein>
    <submittedName>
        <fullName evidence="4">T9SS type A sorting domain-containing protein</fullName>
    </submittedName>
</protein>
<dbReference type="NCBIfam" id="TIGR04183">
    <property type="entry name" value="Por_Secre_tail"/>
    <property type="match status" value="1"/>
</dbReference>
<evidence type="ECO:0000256" key="2">
    <source>
        <dbReference type="SAM" id="SignalP"/>
    </source>
</evidence>
<feature type="signal peptide" evidence="2">
    <location>
        <begin position="1"/>
        <end position="18"/>
    </location>
</feature>
<keyword evidence="5" id="KW-1185">Reference proteome</keyword>
<feature type="chain" id="PRO_5045457604" evidence="2">
    <location>
        <begin position="19"/>
        <end position="275"/>
    </location>
</feature>
<evidence type="ECO:0000313" key="5">
    <source>
        <dbReference type="Proteomes" id="UP001596550"/>
    </source>
</evidence>
<dbReference type="InterPro" id="IPR026444">
    <property type="entry name" value="Secre_tail"/>
</dbReference>
<dbReference type="Pfam" id="PF20773">
    <property type="entry name" value="InhA-like_MAM"/>
    <property type="match status" value="1"/>
</dbReference>
<evidence type="ECO:0000313" key="4">
    <source>
        <dbReference type="EMBL" id="MFC7346508.1"/>
    </source>
</evidence>
<sequence>MKKILLSLALTSAFFGNAQTLISENFEGATFPPNGWTISSTVSSRPWQLTSSFPTSTSGFLISGTKSAGVDYIAQSNTANLVSPSFTLVGASNPVLKFKVKVGWSYMIDDDYGDLLAQISTDGGSTWVTLWDEDTEPGFTDDGDGNPDTDLYNTVSVEKSLSTYIGQSNVKIRFSYVADDADAISIDDIEVLAANLSTSEVSKAKTSVFPNPTKGEVNIKTDKKIKSTSVLDLSGKVISRGNSEKVNLTSFTKGTYLIKVEFADGSTKTEKIIKD</sequence>
<keyword evidence="1 2" id="KW-0732">Signal</keyword>
<dbReference type="Gene3D" id="2.60.120.260">
    <property type="entry name" value="Galactose-binding domain-like"/>
    <property type="match status" value="1"/>
</dbReference>
<dbReference type="EMBL" id="JBHTCR010000003">
    <property type="protein sequence ID" value="MFC7346508.1"/>
    <property type="molecule type" value="Genomic_DNA"/>
</dbReference>